<dbReference type="PRINTS" id="PR00080">
    <property type="entry name" value="SDRFAMILY"/>
</dbReference>
<dbReference type="RefSeq" id="WP_214442341.1">
    <property type="nucleotide sequence ID" value="NZ_JAECZB010000105.1"/>
</dbReference>
<dbReference type="PRINTS" id="PR00081">
    <property type="entry name" value="GDHRDH"/>
</dbReference>
<comment type="caution">
    <text evidence="4">The sequence shown here is derived from an EMBL/GenBank/DDBJ whole genome shotgun (WGS) entry which is preliminary data.</text>
</comment>
<dbReference type="AlphaFoldDB" id="A0A8J7HND8"/>
<reference evidence="4 5" key="1">
    <citation type="journal article" date="2021" name="Int. J. Syst. Evol. Microbiol.">
        <title>Amazonocrinis nigriterrae gen. nov., sp. nov., Atlanticothrix silvestris gen. nov., sp. nov. and Dendronalium phyllosphericum gen. nov., sp. nov., nostocacean cyanobacteria from Brazilian environments.</title>
        <authorList>
            <person name="Alvarenga D.O."/>
            <person name="Andreote A.P.D."/>
            <person name="Branco L.H.Z."/>
            <person name="Delbaje E."/>
            <person name="Cruz R.B."/>
            <person name="Varani A.M."/>
            <person name="Fiore M.F."/>
        </authorList>
    </citation>
    <scope>NUCLEOTIDE SEQUENCE [LARGE SCALE GENOMIC DNA]</scope>
    <source>
        <strain evidence="4 5">CENA357</strain>
    </source>
</reference>
<gene>
    <name evidence="4" type="ORF">I8751_28175</name>
</gene>
<dbReference type="SMART" id="SM00822">
    <property type="entry name" value="PKS_KR"/>
    <property type="match status" value="1"/>
</dbReference>
<accession>A0A8J7HND8</accession>
<evidence type="ECO:0000259" key="3">
    <source>
        <dbReference type="SMART" id="SM00822"/>
    </source>
</evidence>
<dbReference type="InterPro" id="IPR002347">
    <property type="entry name" value="SDR_fam"/>
</dbReference>
<proteinExistence type="inferred from homology"/>
<evidence type="ECO:0000256" key="1">
    <source>
        <dbReference type="ARBA" id="ARBA00006484"/>
    </source>
</evidence>
<dbReference type="Proteomes" id="UP000599391">
    <property type="component" value="Unassembled WGS sequence"/>
</dbReference>
<dbReference type="NCBIfam" id="NF005559">
    <property type="entry name" value="PRK07231.1"/>
    <property type="match status" value="1"/>
</dbReference>
<feature type="domain" description="Ketoreductase" evidence="3">
    <location>
        <begin position="8"/>
        <end position="183"/>
    </location>
</feature>
<evidence type="ECO:0000256" key="2">
    <source>
        <dbReference type="ARBA" id="ARBA00023002"/>
    </source>
</evidence>
<dbReference type="NCBIfam" id="NF009466">
    <property type="entry name" value="PRK12826.1-2"/>
    <property type="match status" value="1"/>
</dbReference>
<dbReference type="InterPro" id="IPR036291">
    <property type="entry name" value="NAD(P)-bd_dom_sf"/>
</dbReference>
<evidence type="ECO:0000313" key="4">
    <source>
        <dbReference type="EMBL" id="MBH8556146.1"/>
    </source>
</evidence>
<dbReference type="PANTHER" id="PTHR42879:SF2">
    <property type="entry name" value="3-OXOACYL-[ACYL-CARRIER-PROTEIN] REDUCTASE FABG"/>
    <property type="match status" value="1"/>
</dbReference>
<sequence>MQKKLNGLVALVTGGSRGIGRAIALDLSQEGATVVVNYRSGESQAQEVVDIIHASGGKAIAIQSDVTDYEQVNAMIQDIINKLGGLDILVNNAGVAKDGLIFNLEPGDWLDVMQVNFGGVFNCTKAAIAHFMSQRSGAIVNISSVMGERGWIGESNYAASKGAINAFTRCCAMELARFNIRVNAVLPGFCSTDLVTDLLAKEGNKILKQIPSRTFAKPEEVAKVVTFLATSDSSYVTGSLVTVDGGLSTPLAMGKPSV</sequence>
<dbReference type="Pfam" id="PF13561">
    <property type="entry name" value="adh_short_C2"/>
    <property type="match status" value="1"/>
</dbReference>
<dbReference type="InterPro" id="IPR050259">
    <property type="entry name" value="SDR"/>
</dbReference>
<keyword evidence="2" id="KW-0560">Oxidoreductase</keyword>
<dbReference type="SUPFAM" id="SSF51735">
    <property type="entry name" value="NAD(P)-binding Rossmann-fold domains"/>
    <property type="match status" value="1"/>
</dbReference>
<organism evidence="4 5">
    <name type="scientific">Atlanticothrix silvestris CENA357</name>
    <dbReference type="NCBI Taxonomy" id="1725252"/>
    <lineage>
        <taxon>Bacteria</taxon>
        <taxon>Bacillati</taxon>
        <taxon>Cyanobacteriota</taxon>
        <taxon>Cyanophyceae</taxon>
        <taxon>Nostocales</taxon>
        <taxon>Nodulariaceae</taxon>
        <taxon>Atlanticothrix</taxon>
        <taxon>Atlanticothrix silvestris</taxon>
    </lineage>
</organism>
<dbReference type="PANTHER" id="PTHR42879">
    <property type="entry name" value="3-OXOACYL-(ACYL-CARRIER-PROTEIN) REDUCTASE"/>
    <property type="match status" value="1"/>
</dbReference>
<dbReference type="InterPro" id="IPR057326">
    <property type="entry name" value="KR_dom"/>
</dbReference>
<dbReference type="FunFam" id="3.40.50.720:FF:000173">
    <property type="entry name" value="3-oxoacyl-[acyl-carrier protein] reductase"/>
    <property type="match status" value="1"/>
</dbReference>
<evidence type="ECO:0000313" key="5">
    <source>
        <dbReference type="Proteomes" id="UP000599391"/>
    </source>
</evidence>
<dbReference type="GO" id="GO:0016491">
    <property type="term" value="F:oxidoreductase activity"/>
    <property type="evidence" value="ECO:0007669"/>
    <property type="project" value="UniProtKB-KW"/>
</dbReference>
<comment type="similarity">
    <text evidence="1">Belongs to the short-chain dehydrogenases/reductases (SDR) family.</text>
</comment>
<protein>
    <submittedName>
        <fullName evidence="4">3-oxoacyl-ACP reductase FabG</fullName>
    </submittedName>
</protein>
<name>A0A8J7HND8_9CYAN</name>
<keyword evidence="5" id="KW-1185">Reference proteome</keyword>
<dbReference type="Gene3D" id="3.40.50.720">
    <property type="entry name" value="NAD(P)-binding Rossmann-like Domain"/>
    <property type="match status" value="1"/>
</dbReference>
<dbReference type="EMBL" id="JAECZB010000105">
    <property type="protein sequence ID" value="MBH8556146.1"/>
    <property type="molecule type" value="Genomic_DNA"/>
</dbReference>